<dbReference type="Proteomes" id="UP000290288">
    <property type="component" value="Unassembled WGS sequence"/>
</dbReference>
<dbReference type="STRING" id="2316362.A0A4Q2DJ19"/>
<comment type="caution">
    <text evidence="2">The sequence shown here is derived from an EMBL/GenBank/DDBJ whole genome shotgun (WGS) entry which is preliminary data.</text>
</comment>
<dbReference type="InterPro" id="IPR001810">
    <property type="entry name" value="F-box_dom"/>
</dbReference>
<evidence type="ECO:0000259" key="1">
    <source>
        <dbReference type="Pfam" id="PF12937"/>
    </source>
</evidence>
<dbReference type="EMBL" id="SDEE01000179">
    <property type="protein sequence ID" value="RXW19857.1"/>
    <property type="molecule type" value="Genomic_DNA"/>
</dbReference>
<evidence type="ECO:0000313" key="3">
    <source>
        <dbReference type="Proteomes" id="UP000290288"/>
    </source>
</evidence>
<name>A0A4Q2DJ19_9AGAR</name>
<accession>A0A4Q2DJ19</accession>
<gene>
    <name evidence="2" type="ORF">EST38_g6012</name>
</gene>
<protein>
    <recommendedName>
        <fullName evidence="1">F-box domain-containing protein</fullName>
    </recommendedName>
</protein>
<dbReference type="Gene3D" id="1.20.1280.50">
    <property type="match status" value="1"/>
</dbReference>
<organism evidence="2 3">
    <name type="scientific">Candolleomyces aberdarensis</name>
    <dbReference type="NCBI Taxonomy" id="2316362"/>
    <lineage>
        <taxon>Eukaryota</taxon>
        <taxon>Fungi</taxon>
        <taxon>Dikarya</taxon>
        <taxon>Basidiomycota</taxon>
        <taxon>Agaricomycotina</taxon>
        <taxon>Agaricomycetes</taxon>
        <taxon>Agaricomycetidae</taxon>
        <taxon>Agaricales</taxon>
        <taxon>Agaricineae</taxon>
        <taxon>Psathyrellaceae</taxon>
        <taxon>Candolleomyces</taxon>
    </lineage>
</organism>
<dbReference type="OrthoDB" id="3221235at2759"/>
<dbReference type="AlphaFoldDB" id="A0A4Q2DJ19"/>
<keyword evidence="3" id="KW-1185">Reference proteome</keyword>
<reference evidence="2 3" key="1">
    <citation type="submission" date="2019-01" db="EMBL/GenBank/DDBJ databases">
        <title>Draft genome sequence of Psathyrella aberdarensis IHI B618.</title>
        <authorList>
            <person name="Buettner E."/>
            <person name="Kellner H."/>
        </authorList>
    </citation>
    <scope>NUCLEOTIDE SEQUENCE [LARGE SCALE GENOMIC DNA]</scope>
    <source>
        <strain evidence="2 3">IHI B618</strain>
    </source>
</reference>
<dbReference type="SUPFAM" id="SSF52058">
    <property type="entry name" value="L domain-like"/>
    <property type="match status" value="1"/>
</dbReference>
<evidence type="ECO:0000313" key="2">
    <source>
        <dbReference type="EMBL" id="RXW19857.1"/>
    </source>
</evidence>
<dbReference type="Pfam" id="PF12937">
    <property type="entry name" value="F-box-like"/>
    <property type="match status" value="1"/>
</dbReference>
<sequence>MAPQTDIALTQLGVPQHLIQVFRDFNVLTKQQRSQVFALMEEHKKRLASGRNADECLKSQALINSLQSLFAPVRRLPSEILLEIFRLYLAPYQANHSPHRVSPLVLASVCAFWRTTALSSPTLWARVKVSAQGDFYITPRVDDRHAEGVRFWMDHIGDHQPWSLSIDLNGVVSPASSQPQPRLRVTPLTSLLGHRAIPQLQELRIDAEEPITGVESLTFPALKSLLVLWRQPNHHIQTLDTPFPAVPNLTKLVIVNAITLNSNTSTNKLPWSRLTHLFIEGITMHKWRMVIGQCVELREGCFSVEEPSQHIAEIVSDNVHITPTALPHLWKLTFLNKPPFHRDFQQLSFPALEELNVVFGQEGVGLGLHEGWRQDTLGAFHEVKQIMVVGRQARISSLENTMSLLLDATPFVERLEVDVKCDAGALLQLLTSDPSKLRLGQLQRLDITLNLDGPDHRSFPLAVFEAMVRSRGCPRASSSRAGSPPSLKQVTLRLSKTAGFHDVSRSIEDMSPQVKEAGVRIDVVEESVQSGVLPPSEDSEEYRHWNDGLMDFLVRA</sequence>
<proteinExistence type="predicted"/>
<feature type="domain" description="F-box" evidence="1">
    <location>
        <begin position="74"/>
        <end position="127"/>
    </location>
</feature>